<dbReference type="InterPro" id="IPR029044">
    <property type="entry name" value="Nucleotide-diphossugar_trans"/>
</dbReference>
<comment type="caution">
    <text evidence="5">The sequence shown here is derived from an EMBL/GenBank/DDBJ whole genome shotgun (WGS) entry which is preliminary data.</text>
</comment>
<dbReference type="PANTHER" id="PTHR42883:SF3">
    <property type="entry name" value="BIFUNCTIONAL PROTEIN GLMU"/>
    <property type="match status" value="1"/>
</dbReference>
<feature type="domain" description="Nucleotidyl transferase" evidence="3">
    <location>
        <begin position="5"/>
        <end position="219"/>
    </location>
</feature>
<dbReference type="EC" id="2.7.7.24" evidence="5"/>
<dbReference type="InterPro" id="IPR011004">
    <property type="entry name" value="Trimer_LpxA-like_sf"/>
</dbReference>
<comment type="similarity">
    <text evidence="1">In the C-terminal section; belongs to the transferase hexapeptide repeat family.</text>
</comment>
<comment type="similarity">
    <text evidence="2">In the N-terminal section; belongs to the N-acetylglucosamine-1-phosphate uridyltransferase family.</text>
</comment>
<dbReference type="UniPathway" id="UPA00113">
    <property type="reaction ID" value="UER00532"/>
</dbReference>
<dbReference type="InterPro" id="IPR023915">
    <property type="entry name" value="Bifunctiontional_GlmU_arc-type"/>
</dbReference>
<dbReference type="Gene3D" id="2.160.10.10">
    <property type="entry name" value="Hexapeptide repeat proteins"/>
    <property type="match status" value="1"/>
</dbReference>
<protein>
    <submittedName>
        <fullName evidence="5">Glucose-1-phosphate thymidylyltransferase</fullName>
        <ecNumber evidence="5">2.7.7.24</ecNumber>
    </submittedName>
</protein>
<dbReference type="NCBIfam" id="TIGR03992">
    <property type="entry name" value="Arch_glmU"/>
    <property type="match status" value="1"/>
</dbReference>
<proteinExistence type="inferred from homology"/>
<dbReference type="Pfam" id="PF00483">
    <property type="entry name" value="NTP_transferase"/>
    <property type="match status" value="1"/>
</dbReference>
<reference evidence="5" key="1">
    <citation type="journal article" date="2015" name="Proc. Natl. Acad. Sci. U.S.A.">
        <title>Networks of energetic and metabolic interactions define dynamics in microbial communities.</title>
        <authorList>
            <person name="Embree M."/>
            <person name="Liu J.K."/>
            <person name="Al-Bassam M.M."/>
            <person name="Zengler K."/>
        </authorList>
    </citation>
    <scope>NUCLEOTIDE SEQUENCE</scope>
</reference>
<dbReference type="Gene3D" id="3.90.550.10">
    <property type="entry name" value="Spore Coat Polysaccharide Biosynthesis Protein SpsA, Chain A"/>
    <property type="match status" value="1"/>
</dbReference>
<dbReference type="GO" id="GO:0006048">
    <property type="term" value="P:UDP-N-acetylglucosamine biosynthetic process"/>
    <property type="evidence" value="ECO:0007669"/>
    <property type="project" value="UniProtKB-UniPathway"/>
</dbReference>
<dbReference type="PANTHER" id="PTHR42883">
    <property type="entry name" value="GLUCOSE-1-PHOSPHATE THYMIDYLTRANSFERASE"/>
    <property type="match status" value="1"/>
</dbReference>
<organism evidence="5">
    <name type="scientific">hydrocarbon metagenome</name>
    <dbReference type="NCBI Taxonomy" id="938273"/>
    <lineage>
        <taxon>unclassified sequences</taxon>
        <taxon>metagenomes</taxon>
        <taxon>ecological metagenomes</taxon>
    </lineage>
</organism>
<dbReference type="Pfam" id="PF25087">
    <property type="entry name" value="GMPPB_C"/>
    <property type="match status" value="1"/>
</dbReference>
<gene>
    <name evidence="5" type="ORF">ASZ90_011543</name>
</gene>
<sequence length="402" mass="42969">MIDLKGVILAAGEGRRCRPLTQTRSKVMLPVGNRPFMEYVIRALAANGIEDIYVVVGYQKERVMDYFEDGIDFDVAITYIEQNELLGTAHALLKAEQYVDEEFLVVNGDNLIDKRAVNELVSAKGDNVILAALRRHTGDYGVLIVDNGLVTEIIEKPGRPCSGILNTGSYKFTPDVFDALKQAPISERGSYELPETIMQMIKEGTQIVPLITKGIWADAIFAWDLLNANSLALGMDEPKIMGDVEEGAMIKGPVHLGEGSIVRSGSYLVGPVSIGEDCDIGPNAVILPSTSVGDSARIGPHSEVRNSILMNDARIGSGCIISDSVIGASCTLRDQVVVETGSCVVEIEGVFQRAEFGAILADDVSVGARVLASPGTVVGTKASISSGAAIRGTINRDSRVIC</sequence>
<evidence type="ECO:0000313" key="5">
    <source>
        <dbReference type="EMBL" id="KUG18748.1"/>
    </source>
</evidence>
<accession>A0A0W8FCZ3</accession>
<evidence type="ECO:0000259" key="4">
    <source>
        <dbReference type="Pfam" id="PF25087"/>
    </source>
</evidence>
<dbReference type="EMBL" id="LNQE01001364">
    <property type="protein sequence ID" value="KUG18748.1"/>
    <property type="molecule type" value="Genomic_DNA"/>
</dbReference>
<dbReference type="SUPFAM" id="SSF53448">
    <property type="entry name" value="Nucleotide-diphospho-sugar transferases"/>
    <property type="match status" value="1"/>
</dbReference>
<keyword evidence="5" id="KW-0548">Nucleotidyltransferase</keyword>
<dbReference type="AlphaFoldDB" id="A0A0W8FCZ3"/>
<evidence type="ECO:0000256" key="1">
    <source>
        <dbReference type="ARBA" id="ARBA00007707"/>
    </source>
</evidence>
<dbReference type="InterPro" id="IPR056729">
    <property type="entry name" value="GMPPB_C"/>
</dbReference>
<dbReference type="GO" id="GO:0003977">
    <property type="term" value="F:UDP-N-acetylglucosamine diphosphorylase activity"/>
    <property type="evidence" value="ECO:0007669"/>
    <property type="project" value="InterPro"/>
</dbReference>
<name>A0A0W8FCZ3_9ZZZZ</name>
<dbReference type="GO" id="GO:0008879">
    <property type="term" value="F:glucose-1-phosphate thymidylyltransferase activity"/>
    <property type="evidence" value="ECO:0007669"/>
    <property type="project" value="UniProtKB-EC"/>
</dbReference>
<feature type="domain" description="Mannose-1-phosphate guanyltransferase C-terminal" evidence="4">
    <location>
        <begin position="269"/>
        <end position="381"/>
    </location>
</feature>
<dbReference type="CDD" id="cd04181">
    <property type="entry name" value="NTP_transferase"/>
    <property type="match status" value="1"/>
</dbReference>
<evidence type="ECO:0000259" key="3">
    <source>
        <dbReference type="Pfam" id="PF00483"/>
    </source>
</evidence>
<dbReference type="GO" id="GO:0019134">
    <property type="term" value="F:glucosamine-1-phosphate N-acetyltransferase activity"/>
    <property type="evidence" value="ECO:0007669"/>
    <property type="project" value="InterPro"/>
</dbReference>
<evidence type="ECO:0000256" key="2">
    <source>
        <dbReference type="ARBA" id="ARBA00007947"/>
    </source>
</evidence>
<keyword evidence="5" id="KW-0808">Transferase</keyword>
<dbReference type="InterPro" id="IPR005835">
    <property type="entry name" value="NTP_transferase_dom"/>
</dbReference>
<dbReference type="SUPFAM" id="SSF51161">
    <property type="entry name" value="Trimeric LpxA-like enzymes"/>
    <property type="match status" value="1"/>
</dbReference>